<feature type="compositionally biased region" description="Basic and acidic residues" evidence="3">
    <location>
        <begin position="156"/>
        <end position="171"/>
    </location>
</feature>
<accession>A0A7S0Z2W3</accession>
<comment type="similarity">
    <text evidence="1">Belongs to the glycosyltransferase 90 family.</text>
</comment>
<gene>
    <name evidence="6" type="ORF">OMED0930_LOCUS665</name>
</gene>
<evidence type="ECO:0000256" key="2">
    <source>
        <dbReference type="ARBA" id="ARBA00022679"/>
    </source>
</evidence>
<feature type="compositionally biased region" description="Acidic residues" evidence="3">
    <location>
        <begin position="135"/>
        <end position="155"/>
    </location>
</feature>
<dbReference type="PANTHER" id="PTHR12203">
    <property type="entry name" value="KDEL LYS-ASP-GLU-LEU CONTAINING - RELATED"/>
    <property type="match status" value="1"/>
</dbReference>
<dbReference type="InterPro" id="IPR006598">
    <property type="entry name" value="CAP10"/>
</dbReference>
<organism evidence="6">
    <name type="scientific">Ostreococcus mediterraneus</name>
    <dbReference type="NCBI Taxonomy" id="1486918"/>
    <lineage>
        <taxon>Eukaryota</taxon>
        <taxon>Viridiplantae</taxon>
        <taxon>Chlorophyta</taxon>
        <taxon>Mamiellophyceae</taxon>
        <taxon>Mamiellales</taxon>
        <taxon>Bathycoccaceae</taxon>
        <taxon>Ostreococcus</taxon>
    </lineage>
</organism>
<keyword evidence="4" id="KW-1133">Transmembrane helix</keyword>
<dbReference type="AlphaFoldDB" id="A0A7S0Z2W3"/>
<reference evidence="6" key="1">
    <citation type="submission" date="2021-01" db="EMBL/GenBank/DDBJ databases">
        <authorList>
            <person name="Corre E."/>
            <person name="Pelletier E."/>
            <person name="Niang G."/>
            <person name="Scheremetjew M."/>
            <person name="Finn R."/>
            <person name="Kale V."/>
            <person name="Holt S."/>
            <person name="Cochrane G."/>
            <person name="Meng A."/>
            <person name="Brown T."/>
            <person name="Cohen L."/>
        </authorList>
    </citation>
    <scope>NUCLEOTIDE SEQUENCE</scope>
    <source>
        <strain evidence="6">Clade-D-RCC1621</strain>
    </source>
</reference>
<evidence type="ECO:0000256" key="1">
    <source>
        <dbReference type="ARBA" id="ARBA00010118"/>
    </source>
</evidence>
<protein>
    <recommendedName>
        <fullName evidence="5">Glycosyl transferase CAP10 domain-containing protein</fullName>
    </recommendedName>
</protein>
<keyword evidence="4" id="KW-0472">Membrane</keyword>
<evidence type="ECO:0000256" key="3">
    <source>
        <dbReference type="SAM" id="MobiDB-lite"/>
    </source>
</evidence>
<keyword evidence="2" id="KW-0808">Transferase</keyword>
<dbReference type="Pfam" id="PF05686">
    <property type="entry name" value="Glyco_transf_90"/>
    <property type="match status" value="1"/>
</dbReference>
<dbReference type="EMBL" id="HBFO01000923">
    <property type="protein sequence ID" value="CAD8809572.1"/>
    <property type="molecule type" value="Transcribed_RNA"/>
</dbReference>
<feature type="domain" description="Glycosyl transferase CAP10" evidence="5">
    <location>
        <begin position="322"/>
        <end position="551"/>
    </location>
</feature>
<feature type="compositionally biased region" description="Basic residues" evidence="3">
    <location>
        <begin position="172"/>
        <end position="182"/>
    </location>
</feature>
<proteinExistence type="inferred from homology"/>
<dbReference type="SMART" id="SM00672">
    <property type="entry name" value="CAP10"/>
    <property type="match status" value="1"/>
</dbReference>
<evidence type="ECO:0000313" key="6">
    <source>
        <dbReference type="EMBL" id="CAD8809572.1"/>
    </source>
</evidence>
<dbReference type="InterPro" id="IPR051091">
    <property type="entry name" value="O-Glucosyltr/Glycosyltrsf_90"/>
</dbReference>
<feature type="region of interest" description="Disordered" evidence="3">
    <location>
        <begin position="126"/>
        <end position="182"/>
    </location>
</feature>
<evidence type="ECO:0000259" key="5">
    <source>
        <dbReference type="SMART" id="SM00672"/>
    </source>
</evidence>
<evidence type="ECO:0000256" key="4">
    <source>
        <dbReference type="SAM" id="Phobius"/>
    </source>
</evidence>
<dbReference type="PANTHER" id="PTHR12203:SF35">
    <property type="entry name" value="PROTEIN O-GLUCOSYLTRANSFERASE 1"/>
    <property type="match status" value="1"/>
</dbReference>
<feature type="transmembrane region" description="Helical" evidence="4">
    <location>
        <begin position="20"/>
        <end position="41"/>
    </location>
</feature>
<sequence>MGERARLLDVDGDAMRRARWWSIPRACVVVACASVVVVGVASRAGSGAAHGVTSALGGGFLKKPWMSTTSSAVQTTLTQYDGDLHVLSCVARDRSDDDDVDEKEDGDDERVGVTWVLDGQTFRDARGRFGRGSSDDDDHDEDEDDRDDADGDDDAEERRSASEIRQEERQKARGAHRLHSPHRVTRAAGLVASTIERYFPSRLRGTNGTFEPFEVVFEVSDAPSSPCLQQDYALKHCDFEQWAPIFAFGSAPKDAKLLPPLVPSTLSVLEKCFGRALKAKRFLSDEPGCDFLSYPEIKYSEAADCDNPDAPSRAACRYHGLFSIDAVDDEREYAWDNLIPRVVWRGSDYVFLSKNYEGFKGNALEALRDIAASSNRTRAMESYVKSPDIGPRLRAVLMSKLKPSKFDARFFNWGGTSAPNAEERSALGKHLGVDADKHLGEVEFGRYKYHLDLGGGGGTTWSGVIPKLSMPGVLFHHETIMKDSYFDSLLPWVHYVPIREDASDLEEKLAWAEHHPHQTRQISLNADAWVRNFRRAKNLLRHNYEKLAKPLGERVLKGYLIPFERAHADPKTARVRERAALASVRVDTTTTTTITTP</sequence>
<name>A0A7S0Z2W3_9CHLO</name>
<keyword evidence="4" id="KW-0812">Transmembrane</keyword>
<dbReference type="GO" id="GO:0016740">
    <property type="term" value="F:transferase activity"/>
    <property type="evidence" value="ECO:0007669"/>
    <property type="project" value="UniProtKB-KW"/>
</dbReference>